<evidence type="ECO:0000256" key="1">
    <source>
        <dbReference type="SAM" id="MobiDB-lite"/>
    </source>
</evidence>
<gene>
    <name evidence="3" type="ORF">EYF80_043919</name>
</gene>
<organism evidence="3 4">
    <name type="scientific">Liparis tanakae</name>
    <name type="common">Tanaka's snailfish</name>
    <dbReference type="NCBI Taxonomy" id="230148"/>
    <lineage>
        <taxon>Eukaryota</taxon>
        <taxon>Metazoa</taxon>
        <taxon>Chordata</taxon>
        <taxon>Craniata</taxon>
        <taxon>Vertebrata</taxon>
        <taxon>Euteleostomi</taxon>
        <taxon>Actinopterygii</taxon>
        <taxon>Neopterygii</taxon>
        <taxon>Teleostei</taxon>
        <taxon>Neoteleostei</taxon>
        <taxon>Acanthomorphata</taxon>
        <taxon>Eupercaria</taxon>
        <taxon>Perciformes</taxon>
        <taxon>Cottioidei</taxon>
        <taxon>Cottales</taxon>
        <taxon>Liparidae</taxon>
        <taxon>Liparis</taxon>
    </lineage>
</organism>
<dbReference type="EMBL" id="SRLO01000818">
    <property type="protein sequence ID" value="TNN45887.1"/>
    <property type="molecule type" value="Genomic_DNA"/>
</dbReference>
<keyword evidence="2" id="KW-0812">Transmembrane</keyword>
<dbReference type="Proteomes" id="UP000314294">
    <property type="component" value="Unassembled WGS sequence"/>
</dbReference>
<feature type="compositionally biased region" description="Basic and acidic residues" evidence="1">
    <location>
        <begin position="1"/>
        <end position="14"/>
    </location>
</feature>
<reference evidence="3 4" key="1">
    <citation type="submission" date="2019-03" db="EMBL/GenBank/DDBJ databases">
        <title>First draft genome of Liparis tanakae, snailfish: a comprehensive survey of snailfish specific genes.</title>
        <authorList>
            <person name="Kim W."/>
            <person name="Song I."/>
            <person name="Jeong J.-H."/>
            <person name="Kim D."/>
            <person name="Kim S."/>
            <person name="Ryu S."/>
            <person name="Song J.Y."/>
            <person name="Lee S.K."/>
        </authorList>
    </citation>
    <scope>NUCLEOTIDE SEQUENCE [LARGE SCALE GENOMIC DNA]</scope>
    <source>
        <tissue evidence="3">Muscle</tissue>
    </source>
</reference>
<name>A0A4Z2FXB9_9TELE</name>
<evidence type="ECO:0000313" key="3">
    <source>
        <dbReference type="EMBL" id="TNN45887.1"/>
    </source>
</evidence>
<accession>A0A4Z2FXB9</accession>
<keyword evidence="2" id="KW-1133">Transmembrane helix</keyword>
<keyword evidence="4" id="KW-1185">Reference proteome</keyword>
<dbReference type="AlphaFoldDB" id="A0A4Z2FXB9"/>
<sequence>MTRHAESSRRRSDGQSEPGFTPANQRGRETRDFIFFIIIFFIIIFFFIIFFMVGGAERKTTQ</sequence>
<protein>
    <submittedName>
        <fullName evidence="3">Uncharacterized protein</fullName>
    </submittedName>
</protein>
<feature type="transmembrane region" description="Helical" evidence="2">
    <location>
        <begin position="33"/>
        <end position="53"/>
    </location>
</feature>
<comment type="caution">
    <text evidence="3">The sequence shown here is derived from an EMBL/GenBank/DDBJ whole genome shotgun (WGS) entry which is preliminary data.</text>
</comment>
<evidence type="ECO:0000313" key="4">
    <source>
        <dbReference type="Proteomes" id="UP000314294"/>
    </source>
</evidence>
<keyword evidence="2" id="KW-0472">Membrane</keyword>
<evidence type="ECO:0000256" key="2">
    <source>
        <dbReference type="SAM" id="Phobius"/>
    </source>
</evidence>
<proteinExistence type="predicted"/>
<feature type="region of interest" description="Disordered" evidence="1">
    <location>
        <begin position="1"/>
        <end position="25"/>
    </location>
</feature>